<organism evidence="2 3">
    <name type="scientific">Dipteronia dyeriana</name>
    <dbReference type="NCBI Taxonomy" id="168575"/>
    <lineage>
        <taxon>Eukaryota</taxon>
        <taxon>Viridiplantae</taxon>
        <taxon>Streptophyta</taxon>
        <taxon>Embryophyta</taxon>
        <taxon>Tracheophyta</taxon>
        <taxon>Spermatophyta</taxon>
        <taxon>Magnoliopsida</taxon>
        <taxon>eudicotyledons</taxon>
        <taxon>Gunneridae</taxon>
        <taxon>Pentapetalae</taxon>
        <taxon>rosids</taxon>
        <taxon>malvids</taxon>
        <taxon>Sapindales</taxon>
        <taxon>Sapindaceae</taxon>
        <taxon>Hippocastanoideae</taxon>
        <taxon>Acereae</taxon>
        <taxon>Dipteronia</taxon>
    </lineage>
</organism>
<protein>
    <submittedName>
        <fullName evidence="2">Uncharacterized protein</fullName>
    </submittedName>
</protein>
<evidence type="ECO:0000256" key="1">
    <source>
        <dbReference type="SAM" id="MobiDB-lite"/>
    </source>
</evidence>
<feature type="compositionally biased region" description="Basic residues" evidence="1">
    <location>
        <begin position="1"/>
        <end position="17"/>
    </location>
</feature>
<feature type="compositionally biased region" description="Low complexity" evidence="1">
    <location>
        <begin position="18"/>
        <end position="28"/>
    </location>
</feature>
<sequence length="129" mass="15233">MMYGNPKHHNKHQRHHQQSQQYQSWDSSNGYGEYATTVESMPFQQPEAQQYQYANVSFGNNYEDYVLQDPRSRTHVVAYERPPAPLRVYSEVDYKVAYNVTENNVDAEAEEFIKLEHKKFLRLNTPFPG</sequence>
<evidence type="ECO:0000313" key="2">
    <source>
        <dbReference type="EMBL" id="KAK2636585.1"/>
    </source>
</evidence>
<name>A0AAD9WNN1_9ROSI</name>
<keyword evidence="3" id="KW-1185">Reference proteome</keyword>
<dbReference type="EMBL" id="JANJYI010000009">
    <property type="protein sequence ID" value="KAK2636585.1"/>
    <property type="molecule type" value="Genomic_DNA"/>
</dbReference>
<evidence type="ECO:0000313" key="3">
    <source>
        <dbReference type="Proteomes" id="UP001280121"/>
    </source>
</evidence>
<gene>
    <name evidence="2" type="ORF">Ddye_031377</name>
</gene>
<feature type="region of interest" description="Disordered" evidence="1">
    <location>
        <begin position="1"/>
        <end position="29"/>
    </location>
</feature>
<dbReference type="Proteomes" id="UP001280121">
    <property type="component" value="Unassembled WGS sequence"/>
</dbReference>
<proteinExistence type="predicted"/>
<comment type="caution">
    <text evidence="2">The sequence shown here is derived from an EMBL/GenBank/DDBJ whole genome shotgun (WGS) entry which is preliminary data.</text>
</comment>
<dbReference type="AlphaFoldDB" id="A0AAD9WNN1"/>
<accession>A0AAD9WNN1</accession>
<reference evidence="2" key="1">
    <citation type="journal article" date="2023" name="Plant J.">
        <title>Genome sequences and population genomics provide insights into the demographic history, inbreeding, and mutation load of two 'living fossil' tree species of Dipteronia.</title>
        <authorList>
            <person name="Feng Y."/>
            <person name="Comes H.P."/>
            <person name="Chen J."/>
            <person name="Zhu S."/>
            <person name="Lu R."/>
            <person name="Zhang X."/>
            <person name="Li P."/>
            <person name="Qiu J."/>
            <person name="Olsen K.M."/>
            <person name="Qiu Y."/>
        </authorList>
    </citation>
    <scope>NUCLEOTIDE SEQUENCE</scope>
    <source>
        <strain evidence="2">KIB01</strain>
    </source>
</reference>